<dbReference type="OrthoDB" id="8964578at2759"/>
<evidence type="ECO:0000256" key="2">
    <source>
        <dbReference type="SAM" id="Phobius"/>
    </source>
</evidence>
<feature type="region of interest" description="Disordered" evidence="1">
    <location>
        <begin position="189"/>
        <end position="219"/>
    </location>
</feature>
<feature type="compositionally biased region" description="Polar residues" evidence="1">
    <location>
        <begin position="150"/>
        <end position="162"/>
    </location>
</feature>
<keyword evidence="2" id="KW-1133">Transmembrane helix</keyword>
<evidence type="ECO:0000256" key="1">
    <source>
        <dbReference type="SAM" id="MobiDB-lite"/>
    </source>
</evidence>
<evidence type="ECO:0000313" key="4">
    <source>
        <dbReference type="Proteomes" id="UP000515129"/>
    </source>
</evidence>
<feature type="transmembrane region" description="Helical" evidence="2">
    <location>
        <begin position="226"/>
        <end position="247"/>
    </location>
</feature>
<evidence type="ECO:0000256" key="3">
    <source>
        <dbReference type="SAM" id="SignalP"/>
    </source>
</evidence>
<feature type="compositionally biased region" description="Polar residues" evidence="1">
    <location>
        <begin position="61"/>
        <end position="71"/>
    </location>
</feature>
<dbReference type="Proteomes" id="UP000515129">
    <property type="component" value="Chromosome 2"/>
</dbReference>
<dbReference type="GeneID" id="113038597"/>
<dbReference type="AlphaFoldDB" id="A0A6P6IW74"/>
<evidence type="ECO:0000313" key="5">
    <source>
        <dbReference type="RefSeq" id="XP_026051941.1"/>
    </source>
</evidence>
<keyword evidence="4" id="KW-1185">Reference proteome</keyword>
<reference evidence="5" key="1">
    <citation type="submission" date="2025-08" db="UniProtKB">
        <authorList>
            <consortium name="RefSeq"/>
        </authorList>
    </citation>
    <scope>IDENTIFICATION</scope>
    <source>
        <strain evidence="5">Wakin</strain>
        <tissue evidence="5">Muscle</tissue>
    </source>
</reference>
<dbReference type="RefSeq" id="XP_026051941.1">
    <property type="nucleotide sequence ID" value="XM_026196156.1"/>
</dbReference>
<feature type="region of interest" description="Disordered" evidence="1">
    <location>
        <begin position="61"/>
        <end position="103"/>
    </location>
</feature>
<organism evidence="4 5">
    <name type="scientific">Carassius auratus</name>
    <name type="common">Goldfish</name>
    <dbReference type="NCBI Taxonomy" id="7957"/>
    <lineage>
        <taxon>Eukaryota</taxon>
        <taxon>Metazoa</taxon>
        <taxon>Chordata</taxon>
        <taxon>Craniata</taxon>
        <taxon>Vertebrata</taxon>
        <taxon>Euteleostomi</taxon>
        <taxon>Actinopterygii</taxon>
        <taxon>Neopterygii</taxon>
        <taxon>Teleostei</taxon>
        <taxon>Ostariophysi</taxon>
        <taxon>Cypriniformes</taxon>
        <taxon>Cyprinidae</taxon>
        <taxon>Cyprininae</taxon>
        <taxon>Carassius</taxon>
    </lineage>
</organism>
<feature type="signal peptide" evidence="3">
    <location>
        <begin position="1"/>
        <end position="22"/>
    </location>
</feature>
<keyword evidence="2" id="KW-0812">Transmembrane</keyword>
<feature type="region of interest" description="Disordered" evidence="1">
    <location>
        <begin position="24"/>
        <end position="48"/>
    </location>
</feature>
<feature type="compositionally biased region" description="Acidic residues" evidence="1">
    <location>
        <begin position="197"/>
        <end position="209"/>
    </location>
</feature>
<dbReference type="KEGG" id="caua:113038597"/>
<feature type="region of interest" description="Disordered" evidence="1">
    <location>
        <begin position="142"/>
        <end position="162"/>
    </location>
</feature>
<keyword evidence="2" id="KW-0472">Membrane</keyword>
<accession>A0A6P6IW74</accession>
<name>A0A6P6IW74_CARAU</name>
<gene>
    <name evidence="5" type="primary">LOC113038597</name>
</gene>
<feature type="chain" id="PRO_5027566455" evidence="3">
    <location>
        <begin position="23"/>
        <end position="299"/>
    </location>
</feature>
<sequence>MRAQSAFIIWTAMILHSTVIKGQTTDSFPEVRSPLNEDTPKDHMTSESDILESRASTAFQSISSPSTNFSTDEVPPTVPSPSQSSRDAVVHDDTSPSSQTTELQDVTTLNTDTASVPDSSASSLSISFLTSTVLYSVASTAPATSISPSEGPQTVSSSASGAIQTTQTAPTFTTTYPQASQIALTSSSKVTGPAPLEDQDESSELDVGDQESGKVPHRPTSPLDPLLAALVTIFIICTAMVSAVLFLRFRRRSEHPEFHRLQDLPMVSLAFEQQVVILQIETVCLLCICCPAKLHIKSL</sequence>
<protein>
    <submittedName>
        <fullName evidence="5">Flocculation protein FLO11-like isoform X1</fullName>
    </submittedName>
</protein>
<keyword evidence="3" id="KW-0732">Signal</keyword>
<proteinExistence type="predicted"/>